<dbReference type="EMBL" id="BFCH01000007">
    <property type="protein sequence ID" value="GBG36798.1"/>
    <property type="molecule type" value="Genomic_DNA"/>
</dbReference>
<dbReference type="Proteomes" id="UP001139505">
    <property type="component" value="Unassembled WGS sequence"/>
</dbReference>
<dbReference type="EMBL" id="BQYH01000080">
    <property type="protein sequence ID" value="GKU75589.1"/>
    <property type="molecule type" value="Genomic_DNA"/>
</dbReference>
<evidence type="ECO:0000313" key="5">
    <source>
        <dbReference type="Proteomes" id="UP001139505"/>
    </source>
</evidence>
<keyword evidence="1" id="KW-0732">Signal</keyword>
<keyword evidence="4" id="KW-1185">Reference proteome</keyword>
<feature type="signal peptide" evidence="1">
    <location>
        <begin position="1"/>
        <end position="22"/>
    </location>
</feature>
<evidence type="ECO:0000313" key="3">
    <source>
        <dbReference type="EMBL" id="GKU75589.1"/>
    </source>
</evidence>
<dbReference type="Proteomes" id="UP000245060">
    <property type="component" value="Unassembled WGS sequence"/>
</dbReference>
<evidence type="ECO:0000313" key="4">
    <source>
        <dbReference type="Proteomes" id="UP000245060"/>
    </source>
</evidence>
<feature type="chain" id="PRO_5041344455" description="Secreted protein" evidence="1">
    <location>
        <begin position="23"/>
        <end position="80"/>
    </location>
</feature>
<reference evidence="4" key="2">
    <citation type="submission" date="2018-04" db="EMBL/GenBank/DDBJ databases">
        <title>Draft genome sequence of Mycobacterium montefiorense isolated from Japanese black salamander.</title>
        <authorList>
            <person name="Fukano H."/>
            <person name="Yoshida M."/>
            <person name="Shimizu A."/>
            <person name="Iwao H."/>
            <person name="Kurata O."/>
            <person name="Katayama Y."/>
            <person name="Omatsu T."/>
            <person name="Mizutani T."/>
            <person name="Wada S."/>
            <person name="Hoshino Y."/>
        </authorList>
    </citation>
    <scope>NUCLEOTIDE SEQUENCE [LARGE SCALE GENOMIC DNA]</scope>
    <source>
        <strain evidence="4">BS</strain>
    </source>
</reference>
<reference evidence="3" key="4">
    <citation type="submission" date="2022-04" db="EMBL/GenBank/DDBJ databases">
        <authorList>
            <person name="Komine T."/>
            <person name="Fukano H."/>
            <person name="Wada S."/>
        </authorList>
    </citation>
    <scope>NUCLEOTIDE SEQUENCE</scope>
    <source>
        <strain evidence="3">NJB18185</strain>
    </source>
</reference>
<protein>
    <recommendedName>
        <fullName evidence="6">Secreted protein</fullName>
    </recommendedName>
</protein>
<reference evidence="2" key="1">
    <citation type="journal article" date="2018" name="Genome Announc.">
        <title>Draft Genome Sequence of Mycobacterium montefiorense Isolated from Japanese Black Salamander (Hynobius nigrescens).</title>
        <authorList>
            <person name="Fukano H."/>
            <person name="Yoshida M."/>
            <person name="Shimizu A."/>
            <person name="Iwao H."/>
            <person name="Katayama Y."/>
            <person name="Omatsu T."/>
            <person name="Mizutani T."/>
            <person name="Kurata O."/>
            <person name="Wada S."/>
            <person name="Hoshino Y."/>
        </authorList>
    </citation>
    <scope>NUCLEOTIDE SEQUENCE</scope>
    <source>
        <strain evidence="2">BS</strain>
    </source>
</reference>
<organism evidence="3 5">
    <name type="scientific">Mycobacterium montefiorense</name>
    <dbReference type="NCBI Taxonomy" id="154654"/>
    <lineage>
        <taxon>Bacteria</taxon>
        <taxon>Bacillati</taxon>
        <taxon>Actinomycetota</taxon>
        <taxon>Actinomycetes</taxon>
        <taxon>Mycobacteriales</taxon>
        <taxon>Mycobacteriaceae</taxon>
        <taxon>Mycobacterium</taxon>
        <taxon>Mycobacterium simiae complex</taxon>
    </lineage>
</organism>
<reference evidence="3" key="3">
    <citation type="journal article" date="2022" name="Microbiol. Resour. Announc.">
        <title>Draft Genome Sequences of Eight Mycobacterium montefiorense Strains Isolated from Salamanders in Captivity.</title>
        <authorList>
            <person name="Komine T."/>
            <person name="Ihara H."/>
            <person name="Fukano H."/>
            <person name="Hoshino Y."/>
            <person name="Kurata O."/>
            <person name="Wada S."/>
        </authorList>
    </citation>
    <scope>NUCLEOTIDE SEQUENCE</scope>
    <source>
        <strain evidence="3">NJB18185</strain>
    </source>
</reference>
<evidence type="ECO:0000256" key="1">
    <source>
        <dbReference type="SAM" id="SignalP"/>
    </source>
</evidence>
<evidence type="ECO:0008006" key="6">
    <source>
        <dbReference type="Google" id="ProtNLM"/>
    </source>
</evidence>
<sequence length="80" mass="8427">MPMNMKRLFAAGALAVAGLMTAGLGISNADTIQTEGSYPSRQACQDAGPGVKATTPGGWNNFWCVPDRDAQGNWRLVLSN</sequence>
<name>A0AA37PSB7_9MYCO</name>
<accession>A0AA37PSB7</accession>
<comment type="caution">
    <text evidence="3">The sequence shown here is derived from an EMBL/GenBank/DDBJ whole genome shotgun (WGS) entry which is preliminary data.</text>
</comment>
<dbReference type="AlphaFoldDB" id="A0AA37PSB7"/>
<evidence type="ECO:0000313" key="2">
    <source>
        <dbReference type="EMBL" id="GBG36798.1"/>
    </source>
</evidence>
<proteinExistence type="predicted"/>
<gene>
    <name evidence="2" type="ORF">MmonteBS_11700</name>
    <name evidence="3" type="ORF">NJB18185_53600</name>
</gene>